<dbReference type="Proteomes" id="UP000237000">
    <property type="component" value="Unassembled WGS sequence"/>
</dbReference>
<name>A0A2P5BWV7_TREOI</name>
<dbReference type="InParanoid" id="A0A2P5BWV7"/>
<evidence type="ECO:0000313" key="2">
    <source>
        <dbReference type="Proteomes" id="UP000237000"/>
    </source>
</evidence>
<comment type="caution">
    <text evidence="1">The sequence shown here is derived from an EMBL/GenBank/DDBJ whole genome shotgun (WGS) entry which is preliminary data.</text>
</comment>
<accession>A0A2P5BWV7</accession>
<reference evidence="2" key="1">
    <citation type="submission" date="2016-06" db="EMBL/GenBank/DDBJ databases">
        <title>Parallel loss of symbiosis genes in relatives of nitrogen-fixing non-legume Parasponia.</title>
        <authorList>
            <person name="Van Velzen R."/>
            <person name="Holmer R."/>
            <person name="Bu F."/>
            <person name="Rutten L."/>
            <person name="Van Zeijl A."/>
            <person name="Liu W."/>
            <person name="Santuari L."/>
            <person name="Cao Q."/>
            <person name="Sharma T."/>
            <person name="Shen D."/>
            <person name="Roswanjaya Y."/>
            <person name="Wardhani T."/>
            <person name="Kalhor M.S."/>
            <person name="Jansen J."/>
            <person name="Van den Hoogen J."/>
            <person name="Gungor B."/>
            <person name="Hartog M."/>
            <person name="Hontelez J."/>
            <person name="Verver J."/>
            <person name="Yang W.-C."/>
            <person name="Schijlen E."/>
            <person name="Repin R."/>
            <person name="Schilthuizen M."/>
            <person name="Schranz E."/>
            <person name="Heidstra R."/>
            <person name="Miyata K."/>
            <person name="Fedorova E."/>
            <person name="Kohlen W."/>
            <person name="Bisseling T."/>
            <person name="Smit S."/>
            <person name="Geurts R."/>
        </authorList>
    </citation>
    <scope>NUCLEOTIDE SEQUENCE [LARGE SCALE GENOMIC DNA]</scope>
    <source>
        <strain evidence="2">cv. RG33-2</strain>
    </source>
</reference>
<gene>
    <name evidence="1" type="ORF">TorRG33x02_305820</name>
</gene>
<protein>
    <submittedName>
        <fullName evidence="1">Uncharacterized protein</fullName>
    </submittedName>
</protein>
<dbReference type="AlphaFoldDB" id="A0A2P5BWV7"/>
<sequence length="58" mass="6730">LVELRPELPACFEELLHHFWGTRRMSAVDPFRQPDLRRGNSDVEYVDLGTGETREISS</sequence>
<organism evidence="1 2">
    <name type="scientific">Trema orientale</name>
    <name type="common">Charcoal tree</name>
    <name type="synonym">Celtis orientalis</name>
    <dbReference type="NCBI Taxonomy" id="63057"/>
    <lineage>
        <taxon>Eukaryota</taxon>
        <taxon>Viridiplantae</taxon>
        <taxon>Streptophyta</taxon>
        <taxon>Embryophyta</taxon>
        <taxon>Tracheophyta</taxon>
        <taxon>Spermatophyta</taxon>
        <taxon>Magnoliopsida</taxon>
        <taxon>eudicotyledons</taxon>
        <taxon>Gunneridae</taxon>
        <taxon>Pentapetalae</taxon>
        <taxon>rosids</taxon>
        <taxon>fabids</taxon>
        <taxon>Rosales</taxon>
        <taxon>Cannabaceae</taxon>
        <taxon>Trema</taxon>
    </lineage>
</organism>
<proteinExistence type="predicted"/>
<feature type="non-terminal residue" evidence="1">
    <location>
        <position position="1"/>
    </location>
</feature>
<keyword evidence="2" id="KW-1185">Reference proteome</keyword>
<evidence type="ECO:0000313" key="1">
    <source>
        <dbReference type="EMBL" id="PON53276.1"/>
    </source>
</evidence>
<dbReference type="EMBL" id="JXTC01000447">
    <property type="protein sequence ID" value="PON53276.1"/>
    <property type="molecule type" value="Genomic_DNA"/>
</dbReference>